<proteinExistence type="predicted"/>
<sequence length="47" mass="5642">MFYKINYHMSDYKTKMEIKQLLENIGFKEADIKENTKKGWLCIIGVK</sequence>
<name>R7ZCQ8_LYSSH</name>
<evidence type="ECO:0008006" key="3">
    <source>
        <dbReference type="Google" id="ProtNLM"/>
    </source>
</evidence>
<dbReference type="HOGENOM" id="CLU_3169918_0_0_9"/>
<evidence type="ECO:0000313" key="2">
    <source>
        <dbReference type="Proteomes" id="UP000013911"/>
    </source>
</evidence>
<dbReference type="AlphaFoldDB" id="R7ZCQ8"/>
<organism evidence="1 2">
    <name type="scientific">Lysinibacillus sphaericus OT4b.31</name>
    <dbReference type="NCBI Taxonomy" id="1285586"/>
    <lineage>
        <taxon>Bacteria</taxon>
        <taxon>Bacillati</taxon>
        <taxon>Bacillota</taxon>
        <taxon>Bacilli</taxon>
        <taxon>Bacillales</taxon>
        <taxon>Bacillaceae</taxon>
        <taxon>Lysinibacillus</taxon>
    </lineage>
</organism>
<protein>
    <recommendedName>
        <fullName evidence="3">Methyltransferase</fullName>
    </recommendedName>
</protein>
<accession>R7ZCQ8</accession>
<reference evidence="1 2" key="1">
    <citation type="submission" date="2013-04" db="EMBL/GenBank/DDBJ databases">
        <title>Draft genome of the heavy metal tolerant bacterium Lysinibacillus sphaericus strain OT4b.31.</title>
        <authorList>
            <person name="Pena-Montenegro T.D."/>
            <person name="Dussan J."/>
        </authorList>
    </citation>
    <scope>NUCLEOTIDE SEQUENCE [LARGE SCALE GENOMIC DNA]</scope>
    <source>
        <strain evidence="1 2">OT4b.31</strain>
    </source>
</reference>
<dbReference type="PATRIC" id="fig|1285586.5.peg.2703"/>
<evidence type="ECO:0000313" key="1">
    <source>
        <dbReference type="EMBL" id="EON71907.1"/>
    </source>
</evidence>
<dbReference type="Proteomes" id="UP000013911">
    <property type="component" value="Unassembled WGS sequence"/>
</dbReference>
<comment type="caution">
    <text evidence="1">The sequence shown here is derived from an EMBL/GenBank/DDBJ whole genome shotgun (WGS) entry which is preliminary data.</text>
</comment>
<gene>
    <name evidence="1" type="ORF">H131_13223</name>
</gene>
<dbReference type="EMBL" id="AQPX01000020">
    <property type="protein sequence ID" value="EON71907.1"/>
    <property type="molecule type" value="Genomic_DNA"/>
</dbReference>